<keyword evidence="7" id="KW-1185">Reference proteome</keyword>
<name>A0ABW7IYR8_9VIBR</name>
<dbReference type="InterPro" id="IPR036388">
    <property type="entry name" value="WH-like_DNA-bd_sf"/>
</dbReference>
<comment type="caution">
    <text evidence="6">The sequence shown here is derived from an EMBL/GenBank/DDBJ whole genome shotgun (WGS) entry which is preliminary data.</text>
</comment>
<reference evidence="6 7" key="1">
    <citation type="submission" date="2024-10" db="EMBL/GenBank/DDBJ databases">
        <authorList>
            <person name="Yibar A."/>
            <person name="Saticioglu I.B."/>
            <person name="Duman M."/>
            <person name="Ajmi N."/>
            <person name="Gurler F."/>
            <person name="Ay H."/>
            <person name="Onuk E."/>
            <person name="Guler S."/>
            <person name="Romalde J.L."/>
        </authorList>
    </citation>
    <scope>NUCLEOTIDE SEQUENCE [LARGE SCALE GENOMIC DNA]</scope>
    <source>
        <strain evidence="6 7">14-MA-B</strain>
    </source>
</reference>
<dbReference type="PROSITE" id="PS50931">
    <property type="entry name" value="HTH_LYSR"/>
    <property type="match status" value="1"/>
</dbReference>
<evidence type="ECO:0000256" key="2">
    <source>
        <dbReference type="ARBA" id="ARBA00023015"/>
    </source>
</evidence>
<sequence length="295" mass="34226">MKSNYSLDDLRYFCTVARLKSFKLAADDLSIPLSTLSRRIQQLEHHLQLRLLNRDAHRVSLTSIGELYYQRSYPLFNELNDIGEELYAEKHHAKGKIRVSAPINAGTQFLRTIFYDFLLEYPDIQLDLHFSNTLIDIEAEAMDVVFRVGNPVADNWIARPLKDVHFILCTNPKHDIAAIKQPSDLCGQPVIICHPMSIWQLVNMQSGQEYAYQALQGIRLEVDEIQMLTHGVKAGLGIGYIPDYYALPMIEQGELQHVLPEWRSKVRTLFLLYRDREHLPMRVRLFVEFVLARFN</sequence>
<dbReference type="SUPFAM" id="SSF46785">
    <property type="entry name" value="Winged helix' DNA-binding domain"/>
    <property type="match status" value="1"/>
</dbReference>
<evidence type="ECO:0000313" key="6">
    <source>
        <dbReference type="EMBL" id="MFH0266783.1"/>
    </source>
</evidence>
<dbReference type="InterPro" id="IPR036390">
    <property type="entry name" value="WH_DNA-bd_sf"/>
</dbReference>
<keyword evidence="3" id="KW-0238">DNA-binding</keyword>
<dbReference type="Gene3D" id="1.10.10.10">
    <property type="entry name" value="Winged helix-like DNA-binding domain superfamily/Winged helix DNA-binding domain"/>
    <property type="match status" value="1"/>
</dbReference>
<dbReference type="InterPro" id="IPR005119">
    <property type="entry name" value="LysR_subst-bd"/>
</dbReference>
<dbReference type="Pfam" id="PF00126">
    <property type="entry name" value="HTH_1"/>
    <property type="match status" value="1"/>
</dbReference>
<dbReference type="RefSeq" id="WP_394608430.1">
    <property type="nucleotide sequence ID" value="NZ_JBIHSJ010000004.1"/>
</dbReference>
<keyword evidence="2" id="KW-0805">Transcription regulation</keyword>
<evidence type="ECO:0000256" key="4">
    <source>
        <dbReference type="ARBA" id="ARBA00023163"/>
    </source>
</evidence>
<dbReference type="PANTHER" id="PTHR30537">
    <property type="entry name" value="HTH-TYPE TRANSCRIPTIONAL REGULATOR"/>
    <property type="match status" value="1"/>
</dbReference>
<evidence type="ECO:0000313" key="7">
    <source>
        <dbReference type="Proteomes" id="UP001607151"/>
    </source>
</evidence>
<gene>
    <name evidence="6" type="ORF">ACGRQ9_15155</name>
</gene>
<dbReference type="InterPro" id="IPR058163">
    <property type="entry name" value="LysR-type_TF_proteobact-type"/>
</dbReference>
<proteinExistence type="inferred from homology"/>
<evidence type="ECO:0000256" key="3">
    <source>
        <dbReference type="ARBA" id="ARBA00023125"/>
    </source>
</evidence>
<dbReference type="InterPro" id="IPR000847">
    <property type="entry name" value="LysR_HTH_N"/>
</dbReference>
<dbReference type="SUPFAM" id="SSF53850">
    <property type="entry name" value="Periplasmic binding protein-like II"/>
    <property type="match status" value="1"/>
</dbReference>
<dbReference type="Proteomes" id="UP001607151">
    <property type="component" value="Unassembled WGS sequence"/>
</dbReference>
<keyword evidence="4" id="KW-0804">Transcription</keyword>
<evidence type="ECO:0000256" key="1">
    <source>
        <dbReference type="ARBA" id="ARBA00009437"/>
    </source>
</evidence>
<evidence type="ECO:0000259" key="5">
    <source>
        <dbReference type="PROSITE" id="PS50931"/>
    </source>
</evidence>
<dbReference type="EMBL" id="JBIHSN010000003">
    <property type="protein sequence ID" value="MFH0266783.1"/>
    <property type="molecule type" value="Genomic_DNA"/>
</dbReference>
<accession>A0ABW7IYR8</accession>
<dbReference type="Pfam" id="PF03466">
    <property type="entry name" value="LysR_substrate"/>
    <property type="match status" value="1"/>
</dbReference>
<comment type="similarity">
    <text evidence="1">Belongs to the LysR transcriptional regulatory family.</text>
</comment>
<dbReference type="PANTHER" id="PTHR30537:SF5">
    <property type="entry name" value="HTH-TYPE TRANSCRIPTIONAL ACTIVATOR TTDR-RELATED"/>
    <property type="match status" value="1"/>
</dbReference>
<organism evidence="6 7">
    <name type="scientific">Vibrio rumoiensis</name>
    <dbReference type="NCBI Taxonomy" id="76258"/>
    <lineage>
        <taxon>Bacteria</taxon>
        <taxon>Pseudomonadati</taxon>
        <taxon>Pseudomonadota</taxon>
        <taxon>Gammaproteobacteria</taxon>
        <taxon>Vibrionales</taxon>
        <taxon>Vibrionaceae</taxon>
        <taxon>Vibrio</taxon>
    </lineage>
</organism>
<dbReference type="Gene3D" id="3.40.190.290">
    <property type="match status" value="1"/>
</dbReference>
<dbReference type="CDD" id="cd08422">
    <property type="entry name" value="PBP2_CrgA_like"/>
    <property type="match status" value="1"/>
</dbReference>
<feature type="domain" description="HTH lysR-type" evidence="5">
    <location>
        <begin position="5"/>
        <end position="62"/>
    </location>
</feature>
<protein>
    <submittedName>
        <fullName evidence="6">LysR family transcriptional regulator</fullName>
    </submittedName>
</protein>